<name>C9LV16_SELS3</name>
<dbReference type="InterPro" id="IPR011051">
    <property type="entry name" value="RmlC_Cupin_sf"/>
</dbReference>
<dbReference type="InterPro" id="IPR014710">
    <property type="entry name" value="RmlC-like_jellyroll"/>
</dbReference>
<feature type="domain" description="Cupin type-2" evidence="1">
    <location>
        <begin position="5"/>
        <end position="40"/>
    </location>
</feature>
<dbReference type="AlphaFoldDB" id="C9LV16"/>
<evidence type="ECO:0000313" key="3">
    <source>
        <dbReference type="Proteomes" id="UP000003505"/>
    </source>
</evidence>
<proteinExistence type="predicted"/>
<organism evidence="2 3">
    <name type="scientific">Selenomonas sputigena (strain ATCC 35185 / DSM 20758 / CCUG 44933 / VPI D19B-28)</name>
    <dbReference type="NCBI Taxonomy" id="546271"/>
    <lineage>
        <taxon>Bacteria</taxon>
        <taxon>Bacillati</taxon>
        <taxon>Bacillota</taxon>
        <taxon>Negativicutes</taxon>
        <taxon>Selenomonadales</taxon>
        <taxon>Selenomonadaceae</taxon>
        <taxon>Selenomonas</taxon>
    </lineage>
</organism>
<evidence type="ECO:0000259" key="1">
    <source>
        <dbReference type="Pfam" id="PF07883"/>
    </source>
</evidence>
<gene>
    <name evidence="2" type="ORF">SELSPUOL_01306</name>
</gene>
<protein>
    <recommendedName>
        <fullName evidence="1">Cupin type-2 domain-containing protein</fullName>
    </recommendedName>
</protein>
<dbReference type="Pfam" id="PF07883">
    <property type="entry name" value="Cupin_2"/>
    <property type="match status" value="1"/>
</dbReference>
<dbReference type="EMBL" id="ACKP02000022">
    <property type="protein sequence ID" value="EEX77326.1"/>
    <property type="molecule type" value="Genomic_DNA"/>
</dbReference>
<accession>C9LV16</accession>
<sequence length="50" mass="5398">FPELGKEVPVEKGDLIITGKGTCHGLRNTGEEDFIFVSIVAPVPPGYKEL</sequence>
<dbReference type="Proteomes" id="UP000003505">
    <property type="component" value="Unassembled WGS sequence"/>
</dbReference>
<dbReference type="RefSeq" id="WP_006192607.1">
    <property type="nucleotide sequence ID" value="NZ_GG698597.1"/>
</dbReference>
<reference evidence="2 3" key="1">
    <citation type="submission" date="2009-09" db="EMBL/GenBank/DDBJ databases">
        <authorList>
            <person name="Weinstock G."/>
            <person name="Sodergren E."/>
            <person name="Clifton S."/>
            <person name="Fulton L."/>
            <person name="Fulton B."/>
            <person name="Courtney L."/>
            <person name="Fronick C."/>
            <person name="Harrison M."/>
            <person name="Strong C."/>
            <person name="Farmer C."/>
            <person name="Delahaunty K."/>
            <person name="Markovic C."/>
            <person name="Hall O."/>
            <person name="Minx P."/>
            <person name="Tomlinson C."/>
            <person name="Mitreva M."/>
            <person name="Nelson J."/>
            <person name="Hou S."/>
            <person name="Wollam A."/>
            <person name="Pepin K.H."/>
            <person name="Johnson M."/>
            <person name="Bhonagiri V."/>
            <person name="Nash W.E."/>
            <person name="Warren W."/>
            <person name="Chinwalla A."/>
            <person name="Mardis E.R."/>
            <person name="Wilson R.K."/>
        </authorList>
    </citation>
    <scope>NUCLEOTIDE SEQUENCE [LARGE SCALE GENOMIC DNA]</scope>
    <source>
        <strain evidence="3">ATCC 35185 / DSM 20758 / VPI D19B-28</strain>
    </source>
</reference>
<feature type="non-terminal residue" evidence="2">
    <location>
        <position position="1"/>
    </location>
</feature>
<comment type="caution">
    <text evidence="2">The sequence shown here is derived from an EMBL/GenBank/DDBJ whole genome shotgun (WGS) entry which is preliminary data.</text>
</comment>
<dbReference type="OrthoDB" id="9797047at2"/>
<dbReference type="InterPro" id="IPR013096">
    <property type="entry name" value="Cupin_2"/>
</dbReference>
<evidence type="ECO:0000313" key="2">
    <source>
        <dbReference type="EMBL" id="EEX77326.1"/>
    </source>
</evidence>
<dbReference type="SUPFAM" id="SSF51182">
    <property type="entry name" value="RmlC-like cupins"/>
    <property type="match status" value="1"/>
</dbReference>
<dbReference type="Gene3D" id="2.60.120.10">
    <property type="entry name" value="Jelly Rolls"/>
    <property type="match status" value="1"/>
</dbReference>